<accession>A0A2P2MD85</accession>
<dbReference type="EMBL" id="GGEC01047725">
    <property type="protein sequence ID" value="MBX28209.1"/>
    <property type="molecule type" value="Transcribed_RNA"/>
</dbReference>
<reference evidence="1" key="1">
    <citation type="submission" date="2018-02" db="EMBL/GenBank/DDBJ databases">
        <title>Rhizophora mucronata_Transcriptome.</title>
        <authorList>
            <person name="Meera S.P."/>
            <person name="Sreeshan A."/>
            <person name="Augustine A."/>
        </authorList>
    </citation>
    <scope>NUCLEOTIDE SEQUENCE</scope>
    <source>
        <tissue evidence="1">Leaf</tissue>
    </source>
</reference>
<dbReference type="AlphaFoldDB" id="A0A2P2MD85"/>
<sequence length="91" mass="9858">MLSPVVNSCDIQNLLLLQMTASCFNLAAIVPRISIAIERADVSLDFSPAFWSSKTQRTSRIGAEAGYSGKFKVISKSVTRLSIITFTSEAS</sequence>
<protein>
    <submittedName>
        <fullName evidence="1">Nipped-B-like protein isoform X2</fullName>
    </submittedName>
</protein>
<organism evidence="1">
    <name type="scientific">Rhizophora mucronata</name>
    <name type="common">Asiatic mangrove</name>
    <dbReference type="NCBI Taxonomy" id="61149"/>
    <lineage>
        <taxon>Eukaryota</taxon>
        <taxon>Viridiplantae</taxon>
        <taxon>Streptophyta</taxon>
        <taxon>Embryophyta</taxon>
        <taxon>Tracheophyta</taxon>
        <taxon>Spermatophyta</taxon>
        <taxon>Magnoliopsida</taxon>
        <taxon>eudicotyledons</taxon>
        <taxon>Gunneridae</taxon>
        <taxon>Pentapetalae</taxon>
        <taxon>rosids</taxon>
        <taxon>fabids</taxon>
        <taxon>Malpighiales</taxon>
        <taxon>Rhizophoraceae</taxon>
        <taxon>Rhizophora</taxon>
    </lineage>
</organism>
<evidence type="ECO:0000313" key="1">
    <source>
        <dbReference type="EMBL" id="MBX28209.1"/>
    </source>
</evidence>
<dbReference type="EMBL" id="GGEC01047726">
    <property type="protein sequence ID" value="MBX28210.1"/>
    <property type="molecule type" value="Transcribed_RNA"/>
</dbReference>
<name>A0A2P2MD85_RHIMU</name>
<proteinExistence type="predicted"/>